<dbReference type="InterPro" id="IPR029045">
    <property type="entry name" value="ClpP/crotonase-like_dom_sf"/>
</dbReference>
<dbReference type="STRING" id="1891926.Fuma_04781"/>
<dbReference type="Proteomes" id="UP000187735">
    <property type="component" value="Chromosome"/>
</dbReference>
<dbReference type="InterPro" id="IPR023562">
    <property type="entry name" value="ClpP/TepA"/>
</dbReference>
<protein>
    <submittedName>
        <fullName evidence="2">Clp protease</fullName>
    </submittedName>
</protein>
<dbReference type="SUPFAM" id="SSF52096">
    <property type="entry name" value="ClpP/crotonase"/>
    <property type="match status" value="1"/>
</dbReference>
<dbReference type="AlphaFoldDB" id="A0A1P8WM53"/>
<feature type="region of interest" description="Disordered" evidence="1">
    <location>
        <begin position="1"/>
        <end position="26"/>
    </location>
</feature>
<evidence type="ECO:0000313" key="2">
    <source>
        <dbReference type="EMBL" id="APZ95127.1"/>
    </source>
</evidence>
<evidence type="ECO:0000313" key="3">
    <source>
        <dbReference type="Proteomes" id="UP000187735"/>
    </source>
</evidence>
<dbReference type="RefSeq" id="WP_077026337.1">
    <property type="nucleotide sequence ID" value="NZ_CP017641.1"/>
</dbReference>
<sequence>MADNENARKLRPYPSPSHIEAKSHERQPWEVTITGDVGDRQSDLLARLVDVPLRSKGVIYFDSGGGSVYAGLALATLIRTRELRATAVVVGECSSAALMPFAACEKRFVTPFSTMLFHPMRWQSEEDVRLEEATEWARHFKQLEGDLDGLLAKLFPMDAALLETWTRPGRFVSGKELAEHDLAKLFDPFELEKPWQEIR</sequence>
<proteinExistence type="predicted"/>
<keyword evidence="3" id="KW-1185">Reference proteome</keyword>
<gene>
    <name evidence="2" type="ORF">Fuma_04781</name>
</gene>
<keyword evidence="2" id="KW-0645">Protease</keyword>
<dbReference type="EMBL" id="CP017641">
    <property type="protein sequence ID" value="APZ95127.1"/>
    <property type="molecule type" value="Genomic_DNA"/>
</dbReference>
<keyword evidence="2" id="KW-0378">Hydrolase</keyword>
<name>A0A1P8WM53_9PLAN</name>
<reference evidence="2 3" key="1">
    <citation type="journal article" date="2016" name="Front. Microbiol.">
        <title>Fuerstia marisgermanicae gen. nov., sp. nov., an Unusual Member of the Phylum Planctomycetes from the German Wadden Sea.</title>
        <authorList>
            <person name="Kohn T."/>
            <person name="Heuer A."/>
            <person name="Jogler M."/>
            <person name="Vollmers J."/>
            <person name="Boedeker C."/>
            <person name="Bunk B."/>
            <person name="Rast P."/>
            <person name="Borchert D."/>
            <person name="Glockner I."/>
            <person name="Freese H.M."/>
            <person name="Klenk H.P."/>
            <person name="Overmann J."/>
            <person name="Kaster A.K."/>
            <person name="Rohde M."/>
            <person name="Wiegand S."/>
            <person name="Jogler C."/>
        </authorList>
    </citation>
    <scope>NUCLEOTIDE SEQUENCE [LARGE SCALE GENOMIC DNA]</scope>
    <source>
        <strain evidence="2 3">NH11</strain>
    </source>
</reference>
<dbReference type="Pfam" id="PF00574">
    <property type="entry name" value="CLP_protease"/>
    <property type="match status" value="1"/>
</dbReference>
<evidence type="ECO:0000256" key="1">
    <source>
        <dbReference type="SAM" id="MobiDB-lite"/>
    </source>
</evidence>
<accession>A0A1P8WM53</accession>
<dbReference type="Gene3D" id="3.90.226.10">
    <property type="entry name" value="2-enoyl-CoA Hydratase, Chain A, domain 1"/>
    <property type="match status" value="1"/>
</dbReference>
<organism evidence="2 3">
    <name type="scientific">Fuerstiella marisgermanici</name>
    <dbReference type="NCBI Taxonomy" id="1891926"/>
    <lineage>
        <taxon>Bacteria</taxon>
        <taxon>Pseudomonadati</taxon>
        <taxon>Planctomycetota</taxon>
        <taxon>Planctomycetia</taxon>
        <taxon>Planctomycetales</taxon>
        <taxon>Planctomycetaceae</taxon>
        <taxon>Fuerstiella</taxon>
    </lineage>
</organism>
<dbReference type="OrthoDB" id="259258at2"/>
<dbReference type="GO" id="GO:0008233">
    <property type="term" value="F:peptidase activity"/>
    <property type="evidence" value="ECO:0007669"/>
    <property type="project" value="UniProtKB-KW"/>
</dbReference>
<dbReference type="GO" id="GO:0006508">
    <property type="term" value="P:proteolysis"/>
    <property type="evidence" value="ECO:0007669"/>
    <property type="project" value="UniProtKB-KW"/>
</dbReference>
<dbReference type="KEGG" id="fmr:Fuma_04781"/>